<dbReference type="Gene3D" id="1.10.10.60">
    <property type="entry name" value="Homeodomain-like"/>
    <property type="match status" value="1"/>
</dbReference>
<keyword evidence="2" id="KW-0597">Phosphoprotein</keyword>
<dbReference type="SUPFAM" id="SSF46689">
    <property type="entry name" value="Homeodomain-like"/>
    <property type="match status" value="1"/>
</dbReference>
<comment type="caution">
    <text evidence="4">The sequence shown here is derived from an EMBL/GenBank/DDBJ whole genome shotgun (WGS) entry which is preliminary data.</text>
</comment>
<dbReference type="InterPro" id="IPR009057">
    <property type="entry name" value="Homeodomain-like_sf"/>
</dbReference>
<dbReference type="Gene3D" id="3.40.50.2300">
    <property type="match status" value="1"/>
</dbReference>
<name>A0ABS3D0W1_9ALTE</name>
<dbReference type="Pfam" id="PF02954">
    <property type="entry name" value="HTH_8"/>
    <property type="match status" value="1"/>
</dbReference>
<dbReference type="InterPro" id="IPR011006">
    <property type="entry name" value="CheY-like_superfamily"/>
</dbReference>
<dbReference type="PROSITE" id="PS50110">
    <property type="entry name" value="RESPONSE_REGULATORY"/>
    <property type="match status" value="1"/>
</dbReference>
<reference evidence="4 5" key="1">
    <citation type="submission" date="2021-03" db="EMBL/GenBank/DDBJ databases">
        <title>novel species isolated from a fishpond in China.</title>
        <authorList>
            <person name="Lu H."/>
            <person name="Cai Z."/>
        </authorList>
    </citation>
    <scope>NUCLEOTIDE SEQUENCE [LARGE SCALE GENOMIC DNA]</scope>
    <source>
        <strain evidence="4 5">Y57</strain>
    </source>
</reference>
<gene>
    <name evidence="4" type="ORF">J0A65_16790</name>
</gene>
<dbReference type="InterPro" id="IPR039420">
    <property type="entry name" value="WalR-like"/>
</dbReference>
<feature type="modified residue" description="4-aspartylphosphate" evidence="2">
    <location>
        <position position="52"/>
    </location>
</feature>
<keyword evidence="1" id="KW-0238">DNA-binding</keyword>
<accession>A0ABS3D0W1</accession>
<protein>
    <submittedName>
        <fullName evidence="4">Response regulator</fullName>
    </submittedName>
</protein>
<proteinExistence type="predicted"/>
<feature type="domain" description="Response regulatory" evidence="3">
    <location>
        <begin position="3"/>
        <end position="117"/>
    </location>
</feature>
<dbReference type="PANTHER" id="PTHR48111">
    <property type="entry name" value="REGULATOR OF RPOS"/>
    <property type="match status" value="1"/>
</dbReference>
<sequence length="172" mass="19113">MNTLLLIEDEQSFADVLQRRLTRHGYECLHASDLTQGLNLAHQYHPSHLVLDMKVGIQNSLSILPSLRQSLPEARIILLTGYASIATAVEAIKIGADDYLAKPVDTQALIQALNGKAPAVETLPTMSTSRLEWEHIQQVMMQNQGNISATARQLGMHRRTLQRKLGKKPKGE</sequence>
<dbReference type="PRINTS" id="PR01590">
    <property type="entry name" value="HTHFIS"/>
</dbReference>
<keyword evidence="5" id="KW-1185">Reference proteome</keyword>
<dbReference type="InterPro" id="IPR001789">
    <property type="entry name" value="Sig_transdc_resp-reg_receiver"/>
</dbReference>
<evidence type="ECO:0000313" key="4">
    <source>
        <dbReference type="EMBL" id="MBN7821529.1"/>
    </source>
</evidence>
<evidence type="ECO:0000259" key="3">
    <source>
        <dbReference type="PROSITE" id="PS50110"/>
    </source>
</evidence>
<dbReference type="InterPro" id="IPR002197">
    <property type="entry name" value="HTH_Fis"/>
</dbReference>
<dbReference type="SUPFAM" id="SSF52172">
    <property type="entry name" value="CheY-like"/>
    <property type="match status" value="1"/>
</dbReference>
<dbReference type="Proteomes" id="UP000663992">
    <property type="component" value="Unassembled WGS sequence"/>
</dbReference>
<dbReference type="Pfam" id="PF00072">
    <property type="entry name" value="Response_reg"/>
    <property type="match status" value="1"/>
</dbReference>
<dbReference type="RefSeq" id="WP_206595475.1">
    <property type="nucleotide sequence ID" value="NZ_JAFKCS010000019.1"/>
</dbReference>
<evidence type="ECO:0000256" key="2">
    <source>
        <dbReference type="PROSITE-ProRule" id="PRU00169"/>
    </source>
</evidence>
<dbReference type="SMART" id="SM00448">
    <property type="entry name" value="REC"/>
    <property type="match status" value="1"/>
</dbReference>
<dbReference type="PANTHER" id="PTHR48111:SF56">
    <property type="entry name" value="TETRATHIONATE RESPONSE REGULATORY PROTEIN TTRR"/>
    <property type="match status" value="1"/>
</dbReference>
<evidence type="ECO:0000313" key="5">
    <source>
        <dbReference type="Proteomes" id="UP000663992"/>
    </source>
</evidence>
<evidence type="ECO:0000256" key="1">
    <source>
        <dbReference type="ARBA" id="ARBA00023125"/>
    </source>
</evidence>
<organism evidence="4 5">
    <name type="scientific">Bowmanella yangjiangensis</name>
    <dbReference type="NCBI Taxonomy" id="2811230"/>
    <lineage>
        <taxon>Bacteria</taxon>
        <taxon>Pseudomonadati</taxon>
        <taxon>Pseudomonadota</taxon>
        <taxon>Gammaproteobacteria</taxon>
        <taxon>Alteromonadales</taxon>
        <taxon>Alteromonadaceae</taxon>
        <taxon>Bowmanella</taxon>
    </lineage>
</organism>
<dbReference type="EMBL" id="JAFKCS010000019">
    <property type="protein sequence ID" value="MBN7821529.1"/>
    <property type="molecule type" value="Genomic_DNA"/>
</dbReference>